<feature type="compositionally biased region" description="Polar residues" evidence="1">
    <location>
        <begin position="331"/>
        <end position="343"/>
    </location>
</feature>
<name>A0A914EKA3_9BILA</name>
<reference evidence="4" key="1">
    <citation type="submission" date="2022-11" db="UniProtKB">
        <authorList>
            <consortium name="WormBaseParasite"/>
        </authorList>
    </citation>
    <scope>IDENTIFICATION</scope>
</reference>
<accession>A0A914EKA3</accession>
<keyword evidence="2" id="KW-1133">Transmembrane helix</keyword>
<dbReference type="WBParaSite" id="ACRNAN_scaffold8755.g26826.t1">
    <property type="protein sequence ID" value="ACRNAN_scaffold8755.g26826.t1"/>
    <property type="gene ID" value="ACRNAN_scaffold8755.g26826"/>
</dbReference>
<feature type="transmembrane region" description="Helical" evidence="2">
    <location>
        <begin position="259"/>
        <end position="281"/>
    </location>
</feature>
<dbReference type="Pfam" id="PF10318">
    <property type="entry name" value="7TM_GPCR_Srh"/>
    <property type="match status" value="1"/>
</dbReference>
<dbReference type="PANTHER" id="PTHR45830">
    <property type="entry name" value="SERPENTINE RECEPTOR, CLASS I"/>
    <property type="match status" value="1"/>
</dbReference>
<feature type="transmembrane region" description="Helical" evidence="2">
    <location>
        <begin position="20"/>
        <end position="37"/>
    </location>
</feature>
<evidence type="ECO:0000256" key="2">
    <source>
        <dbReference type="SAM" id="Phobius"/>
    </source>
</evidence>
<feature type="transmembrane region" description="Helical" evidence="2">
    <location>
        <begin position="108"/>
        <end position="130"/>
    </location>
</feature>
<feature type="transmembrane region" description="Helical" evidence="2">
    <location>
        <begin position="227"/>
        <end position="253"/>
    </location>
</feature>
<keyword evidence="2" id="KW-0472">Membrane</keyword>
<dbReference type="InterPro" id="IPR019422">
    <property type="entry name" value="7TM_GPCR_serpentine_rcpt_Srh"/>
</dbReference>
<dbReference type="Proteomes" id="UP000887540">
    <property type="component" value="Unplaced"/>
</dbReference>
<feature type="region of interest" description="Disordered" evidence="1">
    <location>
        <begin position="329"/>
        <end position="350"/>
    </location>
</feature>
<evidence type="ECO:0000313" key="4">
    <source>
        <dbReference type="WBParaSite" id="ACRNAN_scaffold8755.g26826.t1"/>
    </source>
</evidence>
<organism evidence="3 4">
    <name type="scientific">Acrobeloides nanus</name>
    <dbReference type="NCBI Taxonomy" id="290746"/>
    <lineage>
        <taxon>Eukaryota</taxon>
        <taxon>Metazoa</taxon>
        <taxon>Ecdysozoa</taxon>
        <taxon>Nematoda</taxon>
        <taxon>Chromadorea</taxon>
        <taxon>Rhabditida</taxon>
        <taxon>Tylenchina</taxon>
        <taxon>Cephalobomorpha</taxon>
        <taxon>Cephaloboidea</taxon>
        <taxon>Cephalobidae</taxon>
        <taxon>Acrobeloides</taxon>
    </lineage>
</organism>
<sequence>MYLVYFVSPKELNFMVKMSLVNTVTMNFFVVFVYVIWQPIPLFPYLGGFSISILKYLGQEGQMIGMNLWSITITGLLLAILLSQTSKVVLFLPPGPITNFLLETKNLIGTYIFLFLVNAVVSVGTLRMAITVPPNVKTGLDPTQDHGSGSYEMFLQLATRNEKSTVTFSIDHNGWAYAWIIWTLFVIVSGLIGIFINNFLLGSSICETKAIVSDKTFQMQKQLSRTLLGCSIVYVVFLFIPVLVTILCILQVIQSFYVGIIALSYIPLYGPVLYLMIMFNFKPFRSFIMRTIRKRILRDNSISDSNDATPGTGNMNTGSANRLTIERTGSAKATSATTVTISHSQREPMP</sequence>
<dbReference type="PANTHER" id="PTHR45830:SF15">
    <property type="entry name" value="SERPENTINE RECEPTOR, CLASS I"/>
    <property type="match status" value="1"/>
</dbReference>
<dbReference type="AlphaFoldDB" id="A0A914EKA3"/>
<keyword evidence="2" id="KW-0812">Transmembrane</keyword>
<protein>
    <submittedName>
        <fullName evidence="4">Uncharacterized protein</fullName>
    </submittedName>
</protein>
<evidence type="ECO:0000313" key="3">
    <source>
        <dbReference type="Proteomes" id="UP000887540"/>
    </source>
</evidence>
<evidence type="ECO:0000256" key="1">
    <source>
        <dbReference type="SAM" id="MobiDB-lite"/>
    </source>
</evidence>
<keyword evidence="3" id="KW-1185">Reference proteome</keyword>
<feature type="transmembrane region" description="Helical" evidence="2">
    <location>
        <begin position="179"/>
        <end position="206"/>
    </location>
</feature>
<feature type="transmembrane region" description="Helical" evidence="2">
    <location>
        <begin position="64"/>
        <end position="82"/>
    </location>
</feature>
<proteinExistence type="predicted"/>